<evidence type="ECO:0000313" key="1">
    <source>
        <dbReference type="EMBL" id="GGA76063.1"/>
    </source>
</evidence>
<dbReference type="PROSITE" id="PS51273">
    <property type="entry name" value="GATASE_TYPE_1"/>
    <property type="match status" value="1"/>
</dbReference>
<gene>
    <name evidence="1" type="primary">guaA</name>
    <name evidence="1" type="ORF">GCM10011521_12800</name>
</gene>
<dbReference type="InterPro" id="IPR011697">
    <property type="entry name" value="Peptidase_C26"/>
</dbReference>
<dbReference type="CDD" id="cd01745">
    <property type="entry name" value="GATase1_2"/>
    <property type="match status" value="1"/>
</dbReference>
<accession>A0ABQ1HG59</accession>
<dbReference type="GO" id="GO:0016787">
    <property type="term" value="F:hydrolase activity"/>
    <property type="evidence" value="ECO:0007669"/>
    <property type="project" value="UniProtKB-KW"/>
</dbReference>
<reference evidence="2" key="1">
    <citation type="journal article" date="2019" name="Int. J. Syst. Evol. Microbiol.">
        <title>The Global Catalogue of Microorganisms (GCM) 10K type strain sequencing project: providing services to taxonomists for standard genome sequencing and annotation.</title>
        <authorList>
            <consortium name="The Broad Institute Genomics Platform"/>
            <consortium name="The Broad Institute Genome Sequencing Center for Infectious Disease"/>
            <person name="Wu L."/>
            <person name="Ma J."/>
        </authorList>
    </citation>
    <scope>NUCLEOTIDE SEQUENCE [LARGE SCALE GENOMIC DNA]</scope>
    <source>
        <strain evidence="2">CGMCC 1.15905</strain>
    </source>
</reference>
<dbReference type="InterPro" id="IPR044668">
    <property type="entry name" value="PuuD-like"/>
</dbReference>
<name>A0ABQ1HG59_9GAMM</name>
<sequence length="278" mass="29585">MANALIKSNAGRNVGFPFAEALMRSSPLVGLPSDRKQIGPHPFHAVGEKYIRAVVDGAGCQPVLLPSLSPPLDLGALLDELDGLVLTGAHSNIEPHHYSHEAGYEGNPLDPARDANTLSLVPLAIARGLPVLAICRGMQEVNVALGGSLHQKVHEVPGFADHRENPDDPLGVQYAPAHPVQLAAGGWLEGIAGASEAKVNSLHGQGIRELAPGLVVEATAPDGLIEAVRLDRGNPGTPDPFLLAVQWHPEWRVTENPFYLGIFQAFAAACRHRSQKRH</sequence>
<comment type="caution">
    <text evidence="1">The sequence shown here is derived from an EMBL/GenBank/DDBJ whole genome shotgun (WGS) entry which is preliminary data.</text>
</comment>
<dbReference type="Pfam" id="PF07722">
    <property type="entry name" value="Peptidase_C26"/>
    <property type="match status" value="1"/>
</dbReference>
<dbReference type="PANTHER" id="PTHR43235:SF1">
    <property type="entry name" value="GLUTAMINE AMIDOTRANSFERASE PB2B2.05-RELATED"/>
    <property type="match status" value="1"/>
</dbReference>
<keyword evidence="2" id="KW-1185">Reference proteome</keyword>
<dbReference type="PANTHER" id="PTHR43235">
    <property type="entry name" value="GLUTAMINE AMIDOTRANSFERASE PB2B2.05-RELATED"/>
    <property type="match status" value="1"/>
</dbReference>
<organism evidence="1 2">
    <name type="scientific">Arenimonas soli</name>
    <dbReference type="NCBI Taxonomy" id="2269504"/>
    <lineage>
        <taxon>Bacteria</taxon>
        <taxon>Pseudomonadati</taxon>
        <taxon>Pseudomonadota</taxon>
        <taxon>Gammaproteobacteria</taxon>
        <taxon>Lysobacterales</taxon>
        <taxon>Lysobacteraceae</taxon>
        <taxon>Arenimonas</taxon>
    </lineage>
</organism>
<keyword evidence="1" id="KW-0378">Hydrolase</keyword>
<dbReference type="EMBL" id="BMKC01000001">
    <property type="protein sequence ID" value="GGA76063.1"/>
    <property type="molecule type" value="Genomic_DNA"/>
</dbReference>
<proteinExistence type="predicted"/>
<dbReference type="InterPro" id="IPR029062">
    <property type="entry name" value="Class_I_gatase-like"/>
</dbReference>
<dbReference type="Gene3D" id="3.40.50.880">
    <property type="match status" value="1"/>
</dbReference>
<dbReference type="Proteomes" id="UP000623419">
    <property type="component" value="Unassembled WGS sequence"/>
</dbReference>
<evidence type="ECO:0000313" key="2">
    <source>
        <dbReference type="Proteomes" id="UP000623419"/>
    </source>
</evidence>
<protein>
    <submittedName>
        <fullName evidence="1">Gamma-glutamyl-gamma-aminobutyrate hydrolase</fullName>
    </submittedName>
</protein>
<dbReference type="SUPFAM" id="SSF52317">
    <property type="entry name" value="Class I glutamine amidotransferase-like"/>
    <property type="match status" value="1"/>
</dbReference>